<dbReference type="SUPFAM" id="SSF56281">
    <property type="entry name" value="Metallo-hydrolase/oxidoreductase"/>
    <property type="match status" value="1"/>
</dbReference>
<dbReference type="EMBL" id="CP098502">
    <property type="protein sequence ID" value="UTI66004.1"/>
    <property type="molecule type" value="Genomic_DNA"/>
</dbReference>
<organism evidence="2 3">
    <name type="scientific">Paraconexibacter antarcticus</name>
    <dbReference type="NCBI Taxonomy" id="2949664"/>
    <lineage>
        <taxon>Bacteria</taxon>
        <taxon>Bacillati</taxon>
        <taxon>Actinomycetota</taxon>
        <taxon>Thermoleophilia</taxon>
        <taxon>Solirubrobacterales</taxon>
        <taxon>Paraconexibacteraceae</taxon>
        <taxon>Paraconexibacter</taxon>
    </lineage>
</organism>
<dbReference type="PANTHER" id="PTHR42951">
    <property type="entry name" value="METALLO-BETA-LACTAMASE DOMAIN-CONTAINING"/>
    <property type="match status" value="1"/>
</dbReference>
<reference evidence="2 3" key="1">
    <citation type="submission" date="2022-06" db="EMBL/GenBank/DDBJ databases">
        <title>Paraconexibacter antarcticus.</title>
        <authorList>
            <person name="Kim C.S."/>
        </authorList>
    </citation>
    <scope>NUCLEOTIDE SEQUENCE [LARGE SCALE GENOMIC DNA]</scope>
    <source>
        <strain evidence="2 3">02-257</strain>
    </source>
</reference>
<dbReference type="SMART" id="SM00849">
    <property type="entry name" value="Lactamase_B"/>
    <property type="match status" value="1"/>
</dbReference>
<proteinExistence type="predicted"/>
<dbReference type="CDD" id="cd07726">
    <property type="entry name" value="ST1585-like_MBL-fold"/>
    <property type="match status" value="1"/>
</dbReference>
<gene>
    <name evidence="2" type="ORF">NBH00_07285</name>
</gene>
<evidence type="ECO:0000259" key="1">
    <source>
        <dbReference type="SMART" id="SM00849"/>
    </source>
</evidence>
<dbReference type="PANTHER" id="PTHR42951:SF22">
    <property type="entry name" value="METALLO BETA-LACTAMASE SUPERFAMILY LIPOPROTEIN"/>
    <property type="match status" value="1"/>
</dbReference>
<sequence length="287" mass="31619">MSIQEIDLHHCGVEHAICAYADVEEGWIVDPGPEVSHETLLAALPEDFAATTILLTHIHFDHAGATGRLLERWPNAEVWVHERGAGHLIDPTKLVASATRIYGDDFDRLWGKVLPLPQENVRILTGTESLPGWQVQYTPGHASHHVSYLHDGTGTAFTGDVAGVRILDGPAFPPTPPPDIDLDLWRESIDLVQSWAPAALALTHFGRYTDVDAHLDAMRRQITHWGEVARTSDESAYADAVRSYIEGEVTDPVARRGYEQANPPSTLFAGMNRYWTKKAEREAAAGA</sequence>
<dbReference type="Proteomes" id="UP001056035">
    <property type="component" value="Chromosome"/>
</dbReference>
<dbReference type="InterPro" id="IPR001279">
    <property type="entry name" value="Metallo-B-lactamas"/>
</dbReference>
<dbReference type="InterPro" id="IPR036866">
    <property type="entry name" value="RibonucZ/Hydroxyglut_hydro"/>
</dbReference>
<feature type="domain" description="Metallo-beta-lactamase" evidence="1">
    <location>
        <begin position="14"/>
        <end position="204"/>
    </location>
</feature>
<protein>
    <submittedName>
        <fullName evidence="2">MBL fold metallo-hydrolase</fullName>
    </submittedName>
</protein>
<dbReference type="Pfam" id="PF00753">
    <property type="entry name" value="Lactamase_B"/>
    <property type="match status" value="1"/>
</dbReference>
<dbReference type="Gene3D" id="3.60.15.10">
    <property type="entry name" value="Ribonuclease Z/Hydroxyacylglutathione hydrolase-like"/>
    <property type="match status" value="1"/>
</dbReference>
<dbReference type="InterPro" id="IPR050855">
    <property type="entry name" value="NDM-1-like"/>
</dbReference>
<dbReference type="RefSeq" id="WP_254572682.1">
    <property type="nucleotide sequence ID" value="NZ_CP098502.1"/>
</dbReference>
<name>A0ABY5DWT1_9ACTN</name>
<dbReference type="InterPro" id="IPR037482">
    <property type="entry name" value="ST1585_MBL-fold"/>
</dbReference>
<evidence type="ECO:0000313" key="3">
    <source>
        <dbReference type="Proteomes" id="UP001056035"/>
    </source>
</evidence>
<keyword evidence="3" id="KW-1185">Reference proteome</keyword>
<evidence type="ECO:0000313" key="2">
    <source>
        <dbReference type="EMBL" id="UTI66004.1"/>
    </source>
</evidence>
<accession>A0ABY5DWT1</accession>